<evidence type="ECO:0000313" key="1">
    <source>
        <dbReference type="EMBL" id="KAJ8625493.1"/>
    </source>
</evidence>
<protein>
    <submittedName>
        <fullName evidence="1">Uncharacterized protein</fullName>
    </submittedName>
</protein>
<comment type="caution">
    <text evidence="1">The sequence shown here is derived from an EMBL/GenBank/DDBJ whole genome shotgun (WGS) entry which is preliminary data.</text>
</comment>
<accession>A0ACC2KWZ1</accession>
<gene>
    <name evidence="1" type="ORF">MRB53_034023</name>
</gene>
<proteinExistence type="predicted"/>
<dbReference type="EMBL" id="CM056819">
    <property type="protein sequence ID" value="KAJ8625493.1"/>
    <property type="molecule type" value="Genomic_DNA"/>
</dbReference>
<organism evidence="1 2">
    <name type="scientific">Persea americana</name>
    <name type="common">Avocado</name>
    <dbReference type="NCBI Taxonomy" id="3435"/>
    <lineage>
        <taxon>Eukaryota</taxon>
        <taxon>Viridiplantae</taxon>
        <taxon>Streptophyta</taxon>
        <taxon>Embryophyta</taxon>
        <taxon>Tracheophyta</taxon>
        <taxon>Spermatophyta</taxon>
        <taxon>Magnoliopsida</taxon>
        <taxon>Magnoliidae</taxon>
        <taxon>Laurales</taxon>
        <taxon>Lauraceae</taxon>
        <taxon>Persea</taxon>
    </lineage>
</organism>
<dbReference type="Proteomes" id="UP001234297">
    <property type="component" value="Chromosome 11"/>
</dbReference>
<sequence length="74" mass="8172">MHERVGKSLQVLRGNLLARIIKSYSPQKLASSLLPVAKANFLRKQSPFLSIAPSFFCLLLISSRAGWDCASHVC</sequence>
<name>A0ACC2KWZ1_PERAE</name>
<evidence type="ECO:0000313" key="2">
    <source>
        <dbReference type="Proteomes" id="UP001234297"/>
    </source>
</evidence>
<keyword evidence="2" id="KW-1185">Reference proteome</keyword>
<reference evidence="1 2" key="1">
    <citation type="journal article" date="2022" name="Hortic Res">
        <title>A haplotype resolved chromosomal level avocado genome allows analysis of novel avocado genes.</title>
        <authorList>
            <person name="Nath O."/>
            <person name="Fletcher S.J."/>
            <person name="Hayward A."/>
            <person name="Shaw L.M."/>
            <person name="Masouleh A.K."/>
            <person name="Furtado A."/>
            <person name="Henry R.J."/>
            <person name="Mitter N."/>
        </authorList>
    </citation>
    <scope>NUCLEOTIDE SEQUENCE [LARGE SCALE GENOMIC DNA]</scope>
    <source>
        <strain evidence="2">cv. Hass</strain>
    </source>
</reference>